<reference evidence="2" key="1">
    <citation type="submission" date="2017-01" db="EMBL/GenBank/DDBJ databases">
        <authorList>
            <person name="Varghese N."/>
            <person name="Submissions S."/>
        </authorList>
    </citation>
    <scope>NUCLEOTIDE SEQUENCE [LARGE SCALE GENOMIC DNA]</scope>
    <source>
        <strain evidence="2">CGMCC 1.7737</strain>
    </source>
</reference>
<dbReference type="AlphaFoldDB" id="A0A1N7EB05"/>
<keyword evidence="2" id="KW-1185">Reference proteome</keyword>
<accession>A0A1N7EB05</accession>
<dbReference type="RefSeq" id="WP_076432215.1">
    <property type="nucleotide sequence ID" value="NZ_FTNO01000005.1"/>
</dbReference>
<sequence length="208" mass="21991">MVSIDASSPGRKFLLIIAPLVLLVALTVAVDFVELSPGDDRPGEKSVEPTALDHCRTISSPGEYVLTDDFGGATGLASSCLVINSSDIRINGSGHTLLGRGVTDSTGIVVDNESGVSNVTIHSVRVERWNRAIHLRNASDVTIRNASTVRSATGITVWNGTDVTVKNTWISRNLFGVVVDNRSEQVNLTAARYGDNSAANSTRGTGEV</sequence>
<dbReference type="InterPro" id="IPR006626">
    <property type="entry name" value="PbH1"/>
</dbReference>
<dbReference type="SMART" id="SM00710">
    <property type="entry name" value="PbH1"/>
    <property type="match status" value="3"/>
</dbReference>
<name>A0A1N7EB05_9EURY</name>
<proteinExistence type="predicted"/>
<evidence type="ECO:0000313" key="1">
    <source>
        <dbReference type="EMBL" id="SIR85313.1"/>
    </source>
</evidence>
<dbReference type="Gene3D" id="2.160.20.10">
    <property type="entry name" value="Single-stranded right-handed beta-helix, Pectin lyase-like"/>
    <property type="match status" value="1"/>
</dbReference>
<organism evidence="1 2">
    <name type="scientific">Haladaptatus litoreus</name>
    <dbReference type="NCBI Taxonomy" id="553468"/>
    <lineage>
        <taxon>Archaea</taxon>
        <taxon>Methanobacteriati</taxon>
        <taxon>Methanobacteriota</taxon>
        <taxon>Stenosarchaea group</taxon>
        <taxon>Halobacteria</taxon>
        <taxon>Halobacteriales</taxon>
        <taxon>Haladaptataceae</taxon>
        <taxon>Haladaptatus</taxon>
    </lineage>
</organism>
<dbReference type="EMBL" id="FTNO01000005">
    <property type="protein sequence ID" value="SIR85313.1"/>
    <property type="molecule type" value="Genomic_DNA"/>
</dbReference>
<dbReference type="SUPFAM" id="SSF51126">
    <property type="entry name" value="Pectin lyase-like"/>
    <property type="match status" value="1"/>
</dbReference>
<dbReference type="OrthoDB" id="214614at2157"/>
<dbReference type="Proteomes" id="UP000186914">
    <property type="component" value="Unassembled WGS sequence"/>
</dbReference>
<gene>
    <name evidence="1" type="ORF">SAMN05421858_4183</name>
</gene>
<dbReference type="InterPro" id="IPR011050">
    <property type="entry name" value="Pectin_lyase_fold/virulence"/>
</dbReference>
<evidence type="ECO:0000313" key="2">
    <source>
        <dbReference type="Proteomes" id="UP000186914"/>
    </source>
</evidence>
<protein>
    <submittedName>
        <fullName evidence="1">Right handed beta helix region</fullName>
    </submittedName>
</protein>
<dbReference type="InterPro" id="IPR012334">
    <property type="entry name" value="Pectin_lyas_fold"/>
</dbReference>